<proteinExistence type="predicted"/>
<dbReference type="Pfam" id="PF00439">
    <property type="entry name" value="Bromodomain"/>
    <property type="match status" value="1"/>
</dbReference>
<dbReference type="Proteomes" id="UP000673691">
    <property type="component" value="Unassembled WGS sequence"/>
</dbReference>
<dbReference type="CDD" id="cd04369">
    <property type="entry name" value="Bromodomain"/>
    <property type="match status" value="1"/>
</dbReference>
<organism evidence="4 5">
    <name type="scientific">Olpidium bornovanus</name>
    <dbReference type="NCBI Taxonomy" id="278681"/>
    <lineage>
        <taxon>Eukaryota</taxon>
        <taxon>Fungi</taxon>
        <taxon>Fungi incertae sedis</taxon>
        <taxon>Olpidiomycota</taxon>
        <taxon>Olpidiomycotina</taxon>
        <taxon>Olpidiomycetes</taxon>
        <taxon>Olpidiales</taxon>
        <taxon>Olpidiaceae</taxon>
        <taxon>Olpidium</taxon>
    </lineage>
</organism>
<dbReference type="PROSITE" id="PS50014">
    <property type="entry name" value="BROMODOMAIN_2"/>
    <property type="match status" value="1"/>
</dbReference>
<accession>A0A8H8DHQ8</accession>
<evidence type="ECO:0000313" key="5">
    <source>
        <dbReference type="Proteomes" id="UP000673691"/>
    </source>
</evidence>
<dbReference type="GO" id="GO:0006325">
    <property type="term" value="P:chromatin organization"/>
    <property type="evidence" value="ECO:0007669"/>
    <property type="project" value="UniProtKB-ARBA"/>
</dbReference>
<feature type="domain" description="Bromo" evidence="3">
    <location>
        <begin position="1"/>
        <end position="38"/>
    </location>
</feature>
<evidence type="ECO:0000256" key="2">
    <source>
        <dbReference type="PROSITE-ProRule" id="PRU00035"/>
    </source>
</evidence>
<name>A0A8H8DHQ8_9FUNG</name>
<reference evidence="4 5" key="1">
    <citation type="journal article" name="Sci. Rep.">
        <title>Genome-scale phylogenetic analyses confirm Olpidium as the closest living zoosporic fungus to the non-flagellated, terrestrial fungi.</title>
        <authorList>
            <person name="Chang Y."/>
            <person name="Rochon D."/>
            <person name="Sekimoto S."/>
            <person name="Wang Y."/>
            <person name="Chovatia M."/>
            <person name="Sandor L."/>
            <person name="Salamov A."/>
            <person name="Grigoriev I.V."/>
            <person name="Stajich J.E."/>
            <person name="Spatafora J.W."/>
        </authorList>
    </citation>
    <scope>NUCLEOTIDE SEQUENCE [LARGE SCALE GENOMIC DNA]</scope>
    <source>
        <strain evidence="4">S191</strain>
    </source>
</reference>
<comment type="caution">
    <text evidence="4">The sequence shown here is derived from an EMBL/GenBank/DDBJ whole genome shotgun (WGS) entry which is preliminary data.</text>
</comment>
<keyword evidence="5" id="KW-1185">Reference proteome</keyword>
<dbReference type="EMBL" id="JAEFCI010007865">
    <property type="protein sequence ID" value="KAG5458810.1"/>
    <property type="molecule type" value="Genomic_DNA"/>
</dbReference>
<dbReference type="OrthoDB" id="1937912at2759"/>
<sequence>MHRRIQELHYDSVDAFASDAELVFSNAIRYNRHDTVWHRAAVRLRRTLPALVREAKRKCDELGSTTIAHFAPEEVRERFDAALFDYTLEVDECVASDPAGPAPVPSR</sequence>
<gene>
    <name evidence="4" type="ORF">BJ554DRAFT_893</name>
</gene>
<evidence type="ECO:0000256" key="1">
    <source>
        <dbReference type="ARBA" id="ARBA00023117"/>
    </source>
</evidence>
<evidence type="ECO:0000313" key="4">
    <source>
        <dbReference type="EMBL" id="KAG5458810.1"/>
    </source>
</evidence>
<evidence type="ECO:0000259" key="3">
    <source>
        <dbReference type="PROSITE" id="PS50014"/>
    </source>
</evidence>
<protein>
    <recommendedName>
        <fullName evidence="3">Bromo domain-containing protein</fullName>
    </recommendedName>
</protein>
<dbReference type="InterPro" id="IPR036427">
    <property type="entry name" value="Bromodomain-like_sf"/>
</dbReference>
<dbReference type="AlphaFoldDB" id="A0A8H8DHQ8"/>
<dbReference type="SUPFAM" id="SSF47370">
    <property type="entry name" value="Bromodomain"/>
    <property type="match status" value="1"/>
</dbReference>
<dbReference type="Gene3D" id="1.20.920.10">
    <property type="entry name" value="Bromodomain-like"/>
    <property type="match status" value="1"/>
</dbReference>
<dbReference type="InterPro" id="IPR001487">
    <property type="entry name" value="Bromodomain"/>
</dbReference>
<keyword evidence="1 2" id="KW-0103">Bromodomain</keyword>